<keyword evidence="6" id="KW-0998">Cell outer membrane</keyword>
<evidence type="ECO:0000256" key="6">
    <source>
        <dbReference type="ARBA" id="ARBA00023237"/>
    </source>
</evidence>
<dbReference type="Gene3D" id="2.40.170.20">
    <property type="entry name" value="TonB-dependent receptor, beta-barrel domain"/>
    <property type="match status" value="1"/>
</dbReference>
<dbReference type="SUPFAM" id="SSF56935">
    <property type="entry name" value="Porins"/>
    <property type="match status" value="1"/>
</dbReference>
<dbReference type="STRING" id="1393122.SAMN05660895_1813"/>
<evidence type="ECO:0000256" key="1">
    <source>
        <dbReference type="ARBA" id="ARBA00004571"/>
    </source>
</evidence>
<dbReference type="OrthoDB" id="9768147at2"/>
<keyword evidence="9" id="KW-0378">Hydrolase</keyword>
<name>A0A1I7NGM0_9BACT</name>
<evidence type="ECO:0000256" key="2">
    <source>
        <dbReference type="ARBA" id="ARBA00022448"/>
    </source>
</evidence>
<proteinExistence type="predicted"/>
<dbReference type="AlphaFoldDB" id="A0A1I7NGM0"/>
<keyword evidence="4" id="KW-0812">Transmembrane</keyword>
<dbReference type="InterPro" id="IPR057601">
    <property type="entry name" value="Oar-like_b-barrel"/>
</dbReference>
<dbReference type="PANTHER" id="PTHR30069">
    <property type="entry name" value="TONB-DEPENDENT OUTER MEMBRANE RECEPTOR"/>
    <property type="match status" value="1"/>
</dbReference>
<dbReference type="GO" id="GO:0009279">
    <property type="term" value="C:cell outer membrane"/>
    <property type="evidence" value="ECO:0007669"/>
    <property type="project" value="UniProtKB-SubCell"/>
</dbReference>
<feature type="signal peptide" evidence="7">
    <location>
        <begin position="1"/>
        <end position="21"/>
    </location>
</feature>
<evidence type="ECO:0000256" key="5">
    <source>
        <dbReference type="ARBA" id="ARBA00023136"/>
    </source>
</evidence>
<dbReference type="Proteomes" id="UP000199537">
    <property type="component" value="Unassembled WGS sequence"/>
</dbReference>
<accession>A0A1I7NGM0</accession>
<evidence type="ECO:0000313" key="10">
    <source>
        <dbReference type="Proteomes" id="UP000199537"/>
    </source>
</evidence>
<keyword evidence="7" id="KW-0732">Signal</keyword>
<dbReference type="GO" id="GO:0004180">
    <property type="term" value="F:carboxypeptidase activity"/>
    <property type="evidence" value="ECO:0007669"/>
    <property type="project" value="UniProtKB-KW"/>
</dbReference>
<keyword evidence="9" id="KW-0121">Carboxypeptidase</keyword>
<evidence type="ECO:0000256" key="3">
    <source>
        <dbReference type="ARBA" id="ARBA00022452"/>
    </source>
</evidence>
<keyword evidence="9" id="KW-0645">Protease</keyword>
<keyword evidence="3" id="KW-1134">Transmembrane beta strand</keyword>
<dbReference type="GO" id="GO:0044718">
    <property type="term" value="P:siderophore transmembrane transport"/>
    <property type="evidence" value="ECO:0007669"/>
    <property type="project" value="TreeGrafter"/>
</dbReference>
<dbReference type="Pfam" id="PF13620">
    <property type="entry name" value="CarboxypepD_reg"/>
    <property type="match status" value="1"/>
</dbReference>
<dbReference type="EMBL" id="FPCJ01000001">
    <property type="protein sequence ID" value="SFV33788.1"/>
    <property type="molecule type" value="Genomic_DNA"/>
</dbReference>
<dbReference type="InterPro" id="IPR036942">
    <property type="entry name" value="Beta-barrel_TonB_sf"/>
</dbReference>
<dbReference type="SUPFAM" id="SSF49464">
    <property type="entry name" value="Carboxypeptidase regulatory domain-like"/>
    <property type="match status" value="1"/>
</dbReference>
<dbReference type="PANTHER" id="PTHR30069:SF46">
    <property type="entry name" value="OAR PROTEIN"/>
    <property type="match status" value="1"/>
</dbReference>
<gene>
    <name evidence="9" type="ORF">SAMN05660895_1813</name>
</gene>
<comment type="subcellular location">
    <subcellularLocation>
        <location evidence="1">Cell outer membrane</location>
        <topology evidence="1">Multi-pass membrane protein</topology>
    </subcellularLocation>
</comment>
<feature type="chain" id="PRO_5011567871" evidence="7">
    <location>
        <begin position="22"/>
        <end position="1099"/>
    </location>
</feature>
<dbReference type="Pfam" id="PF25183">
    <property type="entry name" value="OMP_b-brl_4"/>
    <property type="match status" value="1"/>
</dbReference>
<dbReference type="InterPro" id="IPR008969">
    <property type="entry name" value="CarboxyPept-like_regulatory"/>
</dbReference>
<dbReference type="RefSeq" id="WP_092459990.1">
    <property type="nucleotide sequence ID" value="NZ_FPCJ01000001.1"/>
</dbReference>
<dbReference type="Gene3D" id="2.60.40.1120">
    <property type="entry name" value="Carboxypeptidase-like, regulatory domain"/>
    <property type="match status" value="1"/>
</dbReference>
<evidence type="ECO:0000256" key="7">
    <source>
        <dbReference type="SAM" id="SignalP"/>
    </source>
</evidence>
<evidence type="ECO:0000256" key="4">
    <source>
        <dbReference type="ARBA" id="ARBA00022692"/>
    </source>
</evidence>
<evidence type="ECO:0000259" key="8">
    <source>
        <dbReference type="Pfam" id="PF25183"/>
    </source>
</evidence>
<dbReference type="GO" id="GO:0015344">
    <property type="term" value="F:siderophore uptake transmembrane transporter activity"/>
    <property type="evidence" value="ECO:0007669"/>
    <property type="project" value="TreeGrafter"/>
</dbReference>
<feature type="domain" description="TonB-dependent transporter Oar-like beta-barrel" evidence="8">
    <location>
        <begin position="234"/>
        <end position="1037"/>
    </location>
</feature>
<sequence>MHYKKLLLLTCLWMLALFTAAGQVTTSSLVGTVTDANGQPLVGATVKAIHLPSGTVYGTVTQANGTFAIQGMRVGGPYRVEVSYIGYQTGVYEGIQLRLGEPYNLSAQLAQTGKQLQELTVVSARKLAQERTGASTVINVEQLSTLPTVSRSIVDFTKLTPQANGTSFAGRDGRYNNLQVDGANLNNNFGLSSDPLPGGGDQPISLDAYDQISVNIAPYDVRQSGFTGAGINAVTKSGTNTFHGSAYGYYRNQHFIGTHVGDVNIKNQIVNSSHSIYGATLGGPIIKNKLFFFANAEFEKGNSPGISYSPKGGSGQGTVSSTPIDSLKKLADFLKNTYNYDPGAYDNFPNFESKNHKLLAKIDWNISTKHKLTVKYSDFVGTQDQQVNGSSIPNGGGFKVTGRTGTVSRLPNNRFSNNSMAFANSNYGFKNIVRTATAELNSNFNNKIANQFLLAYTRIRSTRTFPGKVFPTIDIFDGNGNNYISVGMDPFTYHNDVINNIFSATENFTYYYKNHTITAGASFEYQRVGNMFMPGSESYYVYNTLNDFITNQAPVYYAYTYSLVNPGGGVYSANLKIGQLGIYVQDQYDVSRALRLTIGLRADKPVYFQQPLENPAITALTFPDENGNMTHYTTGKWPKGSVLFSPRVGFRWDVKKDNTLIVRGGTGIFTGRIPFVWLTNMPTNSGMYQNSVRITDPTQLVNYKFNPDPNAYLNNFPKTPSGTVPANIVLIEPNFKFPQIWRSDLAVDKSLGNGLVATVEAMYTKDIHAVRMRNANMKNPDGTVTDAPGFTRPAFTSSSNRYYYNNISTAIVLGNTNKGYAYSITAQLSKSFSNGFYGSIAYTFTQSKSVTDNPGSQATSVWNSNPNVGTSNAVELGYSSYFVPHRVVADISYRFEYAKHFATTISLFYQGENNGNYSFVINGDLNNDGNNSTDLMYIPKSASEITFLQYTGKDANGNTVTFTPQDQQAAFERFISSSPYLKKHRGQYAERNAALYPWYNELDLKFLQDFYIVTGKSQTKHNLQFSIDILNFLNLINKNWGIVKTTYTRNPLIFKGLDSNGVPQYNLQNIGGVLVDHAFQNVISPSSTWYMQLGLRYSF</sequence>
<reference evidence="10" key="1">
    <citation type="submission" date="2016-10" db="EMBL/GenBank/DDBJ databases">
        <authorList>
            <person name="Varghese N."/>
            <person name="Submissions S."/>
        </authorList>
    </citation>
    <scope>NUCLEOTIDE SEQUENCE [LARGE SCALE GENOMIC DNA]</scope>
    <source>
        <strain evidence="10">DSM 14807</strain>
    </source>
</reference>
<keyword evidence="2" id="KW-0813">Transport</keyword>
<dbReference type="InterPro" id="IPR039426">
    <property type="entry name" value="TonB-dep_rcpt-like"/>
</dbReference>
<evidence type="ECO:0000313" key="9">
    <source>
        <dbReference type="EMBL" id="SFV33788.1"/>
    </source>
</evidence>
<keyword evidence="5" id="KW-0472">Membrane</keyword>
<organism evidence="9 10">
    <name type="scientific">Thermoflavifilum thermophilum</name>
    <dbReference type="NCBI Taxonomy" id="1393122"/>
    <lineage>
        <taxon>Bacteria</taxon>
        <taxon>Pseudomonadati</taxon>
        <taxon>Bacteroidota</taxon>
        <taxon>Chitinophagia</taxon>
        <taxon>Chitinophagales</taxon>
        <taxon>Chitinophagaceae</taxon>
        <taxon>Thermoflavifilum</taxon>
    </lineage>
</organism>
<keyword evidence="10" id="KW-1185">Reference proteome</keyword>
<protein>
    <submittedName>
        <fullName evidence="9">Carboxypeptidase regulatory-like domain-containing protein</fullName>
    </submittedName>
</protein>